<name>G5HAB8_9BACT</name>
<reference evidence="1 2" key="1">
    <citation type="submission" date="2011-08" db="EMBL/GenBank/DDBJ databases">
        <title>The Genome Sequence of Alistipes indistinctus YIT 12060.</title>
        <authorList>
            <consortium name="The Broad Institute Genome Sequencing Platform"/>
            <person name="Earl A."/>
            <person name="Ward D."/>
            <person name="Feldgarden M."/>
            <person name="Gevers D."/>
            <person name="Morotomi M."/>
            <person name="Young S.K."/>
            <person name="Zeng Q."/>
            <person name="Gargeya S."/>
            <person name="Fitzgerald M."/>
            <person name="Haas B."/>
            <person name="Abouelleil A."/>
            <person name="Alvarado L."/>
            <person name="Arachchi H.M."/>
            <person name="Berlin A."/>
            <person name="Brown A."/>
            <person name="Chapman S.B."/>
            <person name="Chen Z."/>
            <person name="Dunbar C."/>
            <person name="Freedman E."/>
            <person name="Gearin G."/>
            <person name="Gellesch M."/>
            <person name="Goldberg J."/>
            <person name="Griggs A."/>
            <person name="Gujja S."/>
            <person name="Heiman D."/>
            <person name="Howarth C."/>
            <person name="Larson L."/>
            <person name="Lui A."/>
            <person name="MacDonald P.J.P."/>
            <person name="Montmayeur A."/>
            <person name="Murphy C."/>
            <person name="Neiman D."/>
            <person name="Pearson M."/>
            <person name="Priest M."/>
            <person name="Roberts A."/>
            <person name="Saif S."/>
            <person name="Shea T."/>
            <person name="Shenoy N."/>
            <person name="Sisk P."/>
            <person name="Stolte C."/>
            <person name="Sykes S."/>
            <person name="Wortman J."/>
            <person name="Nusbaum C."/>
            <person name="Birren B."/>
        </authorList>
    </citation>
    <scope>NUCLEOTIDE SEQUENCE [LARGE SCALE GENOMIC DNA]</scope>
    <source>
        <strain evidence="1 2">YIT 12060</strain>
    </source>
</reference>
<evidence type="ECO:0008006" key="3">
    <source>
        <dbReference type="Google" id="ProtNLM"/>
    </source>
</evidence>
<dbReference type="STRING" id="742725.HMPREF9450_01583"/>
<evidence type="ECO:0000313" key="1">
    <source>
        <dbReference type="EMBL" id="EHB91534.1"/>
    </source>
</evidence>
<dbReference type="EMBL" id="ADLD01000013">
    <property type="protein sequence ID" value="EHB91534.1"/>
    <property type="molecule type" value="Genomic_DNA"/>
</dbReference>
<proteinExistence type="predicted"/>
<organism evidence="1 2">
    <name type="scientific">Alistipes indistinctus YIT 12060</name>
    <dbReference type="NCBI Taxonomy" id="742725"/>
    <lineage>
        <taxon>Bacteria</taxon>
        <taxon>Pseudomonadati</taxon>
        <taxon>Bacteroidota</taxon>
        <taxon>Bacteroidia</taxon>
        <taxon>Bacteroidales</taxon>
        <taxon>Rikenellaceae</taxon>
        <taxon>Alistipes</taxon>
    </lineage>
</organism>
<dbReference type="AlphaFoldDB" id="G5HAB8"/>
<protein>
    <recommendedName>
        <fullName evidence="3">Transcription regulator BetR N-terminal domain-containing protein</fullName>
    </recommendedName>
</protein>
<dbReference type="Proteomes" id="UP000006008">
    <property type="component" value="Unassembled WGS sequence"/>
</dbReference>
<dbReference type="HOGENOM" id="CLU_075008_0_0_10"/>
<keyword evidence="2" id="KW-1185">Reference proteome</keyword>
<dbReference type="RefSeq" id="WP_009134389.1">
    <property type="nucleotide sequence ID" value="NZ_CP102250.1"/>
</dbReference>
<dbReference type="eggNOG" id="ENOG502Z96G">
    <property type="taxonomic scope" value="Bacteria"/>
</dbReference>
<evidence type="ECO:0000313" key="2">
    <source>
        <dbReference type="Proteomes" id="UP000006008"/>
    </source>
</evidence>
<dbReference type="PATRIC" id="fig|742725.3.peg.1675"/>
<dbReference type="OrthoDB" id="1098026at2"/>
<accession>G5HAB8</accession>
<dbReference type="GeneID" id="92815385"/>
<sequence length="324" mass="37373">MKENFNAALIRAIRETAPSGENLANALMDILCIGKEAVYRRLRGEVTFTFEEAGIIAHHYSLSLDRITGTVSGGTNQFSLGIPLADNPMAAYTTLLKRYRDFFENVQNDPSAEVSSATNIIPFTFYCGYEYLSRFRLYRWMYQHQPLRTHVPLSQITVHQQLTDLHLQLGRSVRQAAHTTFILDGKLFESFINEIRYFSDLHLISNDEREKMLCELLLLLDELETLAAAGEFSPGKRLDIYLSHLDFEATYSLLVKTGFEMAFFRVYSINSLDSQDPSICTVQREWLQFLKRHSTLISQSGEIQRRQYFLRQRELAARLQMEPA</sequence>
<gene>
    <name evidence="1" type="ORF">HMPREF9450_01583</name>
</gene>
<comment type="caution">
    <text evidence="1">The sequence shown here is derived from an EMBL/GenBank/DDBJ whole genome shotgun (WGS) entry which is preliminary data.</text>
</comment>